<sequence length="285" mass="31083">MLRSLSRWLSKLFQGTPINKQGQGDAPASHPLTKDVPTKPPTTAKGTESGLNDTPPPSYEAVCPGPVEAGTGAGTGVRLSTALQTALQTAIEPAIEPTIRAVENAQPIPQDSTSLKPIDGVQHRVHNALRRLGIPDADHVLSGILQLCCFTAYRVSENHRGNSSLRADERRQPNHRQIDRLLSLAMKPVTPECLERVINMTVDVFEEVVLEVMAERNVSKNLQVRREFYFMKSSIYRVAVRLCTQLAEDNLKTFPTSTLAGLVSAAECFNSVADSYNGAAKACIR</sequence>
<proteinExistence type="predicted"/>
<comment type="caution">
    <text evidence="2">The sequence shown here is derived from an EMBL/GenBank/DDBJ whole genome shotgun (WGS) entry which is preliminary data.</text>
</comment>
<name>A0ABR1U426_9PEZI</name>
<evidence type="ECO:0000256" key="1">
    <source>
        <dbReference type="SAM" id="MobiDB-lite"/>
    </source>
</evidence>
<dbReference type="EMBL" id="JAQQWM010000008">
    <property type="protein sequence ID" value="KAK8053653.1"/>
    <property type="molecule type" value="Genomic_DNA"/>
</dbReference>
<reference evidence="2 3" key="1">
    <citation type="submission" date="2023-01" db="EMBL/GenBank/DDBJ databases">
        <title>Analysis of 21 Apiospora genomes using comparative genomics revels a genus with tremendous synthesis potential of carbohydrate active enzymes and secondary metabolites.</title>
        <authorList>
            <person name="Sorensen T."/>
        </authorList>
    </citation>
    <scope>NUCLEOTIDE SEQUENCE [LARGE SCALE GENOMIC DNA]</scope>
    <source>
        <strain evidence="2 3">CBS 83171</strain>
    </source>
</reference>
<evidence type="ECO:0000313" key="2">
    <source>
        <dbReference type="EMBL" id="KAK8053653.1"/>
    </source>
</evidence>
<gene>
    <name evidence="2" type="ORF">PG996_012954</name>
</gene>
<dbReference type="Proteomes" id="UP001446871">
    <property type="component" value="Unassembled WGS sequence"/>
</dbReference>
<accession>A0ABR1U426</accession>
<protein>
    <submittedName>
        <fullName evidence="2">Uncharacterized protein</fullName>
    </submittedName>
</protein>
<evidence type="ECO:0000313" key="3">
    <source>
        <dbReference type="Proteomes" id="UP001446871"/>
    </source>
</evidence>
<organism evidence="2 3">
    <name type="scientific">Apiospora saccharicola</name>
    <dbReference type="NCBI Taxonomy" id="335842"/>
    <lineage>
        <taxon>Eukaryota</taxon>
        <taxon>Fungi</taxon>
        <taxon>Dikarya</taxon>
        <taxon>Ascomycota</taxon>
        <taxon>Pezizomycotina</taxon>
        <taxon>Sordariomycetes</taxon>
        <taxon>Xylariomycetidae</taxon>
        <taxon>Amphisphaeriales</taxon>
        <taxon>Apiosporaceae</taxon>
        <taxon>Apiospora</taxon>
    </lineage>
</organism>
<feature type="region of interest" description="Disordered" evidence="1">
    <location>
        <begin position="16"/>
        <end position="67"/>
    </location>
</feature>
<keyword evidence="3" id="KW-1185">Reference proteome</keyword>